<feature type="transmembrane region" description="Helical" evidence="22">
    <location>
        <begin position="589"/>
        <end position="613"/>
    </location>
</feature>
<feature type="compositionally biased region" description="Polar residues" evidence="21">
    <location>
        <begin position="1"/>
        <end position="14"/>
    </location>
</feature>
<comment type="subcellular location">
    <subcellularLocation>
        <location evidence="3">Membrane</location>
        <topology evidence="3">Multi-pass membrane protein</topology>
    </subcellularLocation>
    <subcellularLocation>
        <location evidence="4">Membrane</location>
        <topology evidence="4">Single-pass type II membrane protein</topology>
    </subcellularLocation>
    <subcellularLocation>
        <location evidence="2">Plastid</location>
        <location evidence="2">Chloroplast envelope</location>
    </subcellularLocation>
</comment>
<dbReference type="GO" id="GO:0046872">
    <property type="term" value="F:metal ion binding"/>
    <property type="evidence" value="ECO:0007669"/>
    <property type="project" value="UniProtKB-KW"/>
</dbReference>
<evidence type="ECO:0000256" key="2">
    <source>
        <dbReference type="ARBA" id="ARBA00004119"/>
    </source>
</evidence>
<keyword evidence="20" id="KW-0325">Glycoprotein</keyword>
<dbReference type="GO" id="GO:0004392">
    <property type="term" value="F:heme oxygenase (decyclizing) activity"/>
    <property type="evidence" value="ECO:0007669"/>
    <property type="project" value="UniProtKB-EC"/>
</dbReference>
<keyword evidence="14" id="KW-0479">Metal-binding</keyword>
<evidence type="ECO:0000256" key="6">
    <source>
        <dbReference type="ARBA" id="ARBA00012360"/>
    </source>
</evidence>
<keyword evidence="13 22" id="KW-0812">Transmembrane</keyword>
<evidence type="ECO:0000256" key="15">
    <source>
        <dbReference type="ARBA" id="ARBA00022946"/>
    </source>
</evidence>
<feature type="transmembrane region" description="Helical" evidence="22">
    <location>
        <begin position="620"/>
        <end position="639"/>
    </location>
</feature>
<evidence type="ECO:0000256" key="14">
    <source>
        <dbReference type="ARBA" id="ARBA00022723"/>
    </source>
</evidence>
<feature type="transmembrane region" description="Helical" evidence="22">
    <location>
        <begin position="536"/>
        <end position="554"/>
    </location>
</feature>
<evidence type="ECO:0000256" key="21">
    <source>
        <dbReference type="SAM" id="MobiDB-lite"/>
    </source>
</evidence>
<dbReference type="PANTHER" id="PTHR45719">
    <property type="entry name" value="GLYCOSYLTRANSFERASE"/>
    <property type="match status" value="1"/>
</dbReference>
<dbReference type="GO" id="GO:1902600">
    <property type="term" value="P:proton transmembrane transport"/>
    <property type="evidence" value="ECO:0007669"/>
    <property type="project" value="InterPro"/>
</dbReference>
<dbReference type="Gene3D" id="1.20.1530.20">
    <property type="match status" value="1"/>
</dbReference>
<reference evidence="24" key="1">
    <citation type="submission" date="2022-05" db="EMBL/GenBank/DDBJ databases">
        <title>The Musa troglodytarum L. genome provides insights into the mechanism of non-climacteric behaviour and enrichment of carotenoids.</title>
        <authorList>
            <person name="Wang J."/>
        </authorList>
    </citation>
    <scope>NUCLEOTIDE SEQUENCE</scope>
    <source>
        <tissue evidence="24">Leaf</tissue>
    </source>
</reference>
<comment type="similarity">
    <text evidence="5">Belongs to the heme oxygenase family.</text>
</comment>
<evidence type="ECO:0000256" key="1">
    <source>
        <dbReference type="ARBA" id="ARBA00003198"/>
    </source>
</evidence>
<evidence type="ECO:0000256" key="3">
    <source>
        <dbReference type="ARBA" id="ARBA00004141"/>
    </source>
</evidence>
<evidence type="ECO:0000256" key="17">
    <source>
        <dbReference type="ARBA" id="ARBA00023002"/>
    </source>
</evidence>
<keyword evidence="18" id="KW-0408">Iron</keyword>
<keyword evidence="7" id="KW-0150">Chloroplast</keyword>
<dbReference type="InterPro" id="IPR016053">
    <property type="entry name" value="Haem_Oase-like"/>
</dbReference>
<feature type="region of interest" description="Disordered" evidence="21">
    <location>
        <begin position="654"/>
        <end position="677"/>
    </location>
</feature>
<evidence type="ECO:0000256" key="20">
    <source>
        <dbReference type="ARBA" id="ARBA00023180"/>
    </source>
</evidence>
<dbReference type="GO" id="GO:0015020">
    <property type="term" value="F:glucuronosyltransferase activity"/>
    <property type="evidence" value="ECO:0007669"/>
    <property type="project" value="InterPro"/>
</dbReference>
<feature type="transmembrane region" description="Helical" evidence="22">
    <location>
        <begin position="327"/>
        <end position="347"/>
    </location>
</feature>
<evidence type="ECO:0000313" key="25">
    <source>
        <dbReference type="Proteomes" id="UP001055439"/>
    </source>
</evidence>
<dbReference type="GO" id="GO:0006788">
    <property type="term" value="P:heme oxidation"/>
    <property type="evidence" value="ECO:0007669"/>
    <property type="project" value="InterPro"/>
</dbReference>
<feature type="transmembrane region" description="Helical" evidence="22">
    <location>
        <begin position="467"/>
        <end position="489"/>
    </location>
</feature>
<evidence type="ECO:0000256" key="18">
    <source>
        <dbReference type="ARBA" id="ARBA00023004"/>
    </source>
</evidence>
<evidence type="ECO:0000256" key="9">
    <source>
        <dbReference type="ARBA" id="ARBA00022617"/>
    </source>
</evidence>
<accession>A0A9E7IA03</accession>
<keyword evidence="9" id="KW-0349">Heme</keyword>
<keyword evidence="25" id="KW-1185">Reference proteome</keyword>
<evidence type="ECO:0000256" key="22">
    <source>
        <dbReference type="SAM" id="Phobius"/>
    </source>
</evidence>
<keyword evidence="11" id="KW-0328">Glycosyltransferase</keyword>
<feature type="transmembrane region" description="Helical" evidence="22">
    <location>
        <begin position="510"/>
        <end position="530"/>
    </location>
</feature>
<comment type="function">
    <text evidence="1">May function as sodium-coupled metabolite transporter across the chloroplast envelope.</text>
</comment>
<dbReference type="AlphaFoldDB" id="A0A9E7IA03"/>
<feature type="transmembrane region" description="Helical" evidence="22">
    <location>
        <begin position="405"/>
        <end position="426"/>
    </location>
</feature>
<evidence type="ECO:0000256" key="7">
    <source>
        <dbReference type="ARBA" id="ARBA00022528"/>
    </source>
</evidence>
<dbReference type="PANTHER" id="PTHR45719:SF5">
    <property type="entry name" value="BETA-GLUCURONOSYLTRANSFERASE GLCAT14B-LIKE"/>
    <property type="match status" value="1"/>
</dbReference>
<dbReference type="EMBL" id="CP097511">
    <property type="protein sequence ID" value="URE48074.1"/>
    <property type="molecule type" value="Genomic_DNA"/>
</dbReference>
<organism evidence="24 25">
    <name type="scientific">Musa troglodytarum</name>
    <name type="common">fe'i banana</name>
    <dbReference type="NCBI Taxonomy" id="320322"/>
    <lineage>
        <taxon>Eukaryota</taxon>
        <taxon>Viridiplantae</taxon>
        <taxon>Streptophyta</taxon>
        <taxon>Embryophyta</taxon>
        <taxon>Tracheophyta</taxon>
        <taxon>Spermatophyta</taxon>
        <taxon>Magnoliopsida</taxon>
        <taxon>Liliopsida</taxon>
        <taxon>Zingiberales</taxon>
        <taxon>Musaceae</taxon>
        <taxon>Musa</taxon>
    </lineage>
</organism>
<keyword evidence="16 22" id="KW-1133">Transmembrane helix</keyword>
<evidence type="ECO:0000256" key="10">
    <source>
        <dbReference type="ARBA" id="ARBA00022640"/>
    </source>
</evidence>
<keyword evidence="12" id="KW-0808">Transferase</keyword>
<feature type="domain" description="Cation/H+ exchanger transmembrane" evidence="23">
    <location>
        <begin position="330"/>
        <end position="634"/>
    </location>
</feature>
<evidence type="ECO:0000256" key="16">
    <source>
        <dbReference type="ARBA" id="ARBA00022989"/>
    </source>
</evidence>
<keyword evidence="10" id="KW-0934">Plastid</keyword>
<evidence type="ECO:0000256" key="13">
    <source>
        <dbReference type="ARBA" id="ARBA00022692"/>
    </source>
</evidence>
<dbReference type="Pfam" id="PF00999">
    <property type="entry name" value="Na_H_Exchanger"/>
    <property type="match status" value="1"/>
</dbReference>
<dbReference type="FunFam" id="1.20.910.10:FF:000005">
    <property type="entry name" value="Heme oxygenase 1"/>
    <property type="match status" value="1"/>
</dbReference>
<evidence type="ECO:0000256" key="11">
    <source>
        <dbReference type="ARBA" id="ARBA00022676"/>
    </source>
</evidence>
<evidence type="ECO:0000256" key="12">
    <source>
        <dbReference type="ARBA" id="ARBA00022679"/>
    </source>
</evidence>
<keyword evidence="15" id="KW-0809">Transit peptide</keyword>
<evidence type="ECO:0000256" key="8">
    <source>
        <dbReference type="ARBA" id="ARBA00022531"/>
    </source>
</evidence>
<evidence type="ECO:0000256" key="4">
    <source>
        <dbReference type="ARBA" id="ARBA00004606"/>
    </source>
</evidence>
<dbReference type="EC" id="1.14.14.18" evidence="6"/>
<feature type="transmembrane region" description="Helical" evidence="22">
    <location>
        <begin position="559"/>
        <end position="577"/>
    </location>
</feature>
<dbReference type="InterPro" id="IPR002051">
    <property type="entry name" value="Haem_Oase"/>
</dbReference>
<dbReference type="InterPro" id="IPR044610">
    <property type="entry name" value="GLCAT14A/B/C"/>
</dbReference>
<feature type="transmembrane region" description="Helical" evidence="22">
    <location>
        <begin position="359"/>
        <end position="381"/>
    </location>
</feature>
<dbReference type="GO" id="GO:0015979">
    <property type="term" value="P:photosynthesis"/>
    <property type="evidence" value="ECO:0007669"/>
    <property type="project" value="UniProtKB-KW"/>
</dbReference>
<dbReference type="SUPFAM" id="SSF48613">
    <property type="entry name" value="Heme oxygenase-like"/>
    <property type="match status" value="1"/>
</dbReference>
<dbReference type="CDD" id="cd19165">
    <property type="entry name" value="HemeO"/>
    <property type="match status" value="1"/>
</dbReference>
<dbReference type="InterPro" id="IPR038770">
    <property type="entry name" value="Na+/solute_symporter_sf"/>
</dbReference>
<dbReference type="GO" id="GO:0015297">
    <property type="term" value="F:antiporter activity"/>
    <property type="evidence" value="ECO:0007669"/>
    <property type="project" value="InterPro"/>
</dbReference>
<dbReference type="Pfam" id="PF01126">
    <property type="entry name" value="Heme_oxygenase"/>
    <property type="match status" value="1"/>
</dbReference>
<dbReference type="GO" id="GO:0009941">
    <property type="term" value="C:chloroplast envelope"/>
    <property type="evidence" value="ECO:0007669"/>
    <property type="project" value="UniProtKB-SubCell"/>
</dbReference>
<dbReference type="GO" id="GO:0016020">
    <property type="term" value="C:membrane"/>
    <property type="evidence" value="ECO:0007669"/>
    <property type="project" value="UniProtKB-SubCell"/>
</dbReference>
<gene>
    <name evidence="24" type="ORF">MUK42_25749</name>
</gene>
<dbReference type="InterPro" id="IPR006153">
    <property type="entry name" value="Cation/H_exchanger_TM"/>
</dbReference>
<keyword evidence="8" id="KW-0602">Photosynthesis</keyword>
<evidence type="ECO:0000256" key="19">
    <source>
        <dbReference type="ARBA" id="ARBA00023136"/>
    </source>
</evidence>
<dbReference type="OrthoDB" id="652091at2759"/>
<name>A0A9E7IA03_9LILI</name>
<keyword evidence="19 22" id="KW-0472">Membrane</keyword>
<evidence type="ECO:0000256" key="5">
    <source>
        <dbReference type="ARBA" id="ARBA00006134"/>
    </source>
</evidence>
<proteinExistence type="inferred from homology"/>
<keyword evidence="17" id="KW-0560">Oxidoreductase</keyword>
<dbReference type="Proteomes" id="UP001055439">
    <property type="component" value="Chromosome 9"/>
</dbReference>
<dbReference type="InterPro" id="IPR016084">
    <property type="entry name" value="Haem_Oase-like_multi-hlx"/>
</dbReference>
<evidence type="ECO:0000259" key="23">
    <source>
        <dbReference type="Pfam" id="PF00999"/>
    </source>
</evidence>
<dbReference type="Gene3D" id="1.20.910.10">
    <property type="entry name" value="Heme oxygenase-like"/>
    <property type="match status" value="1"/>
</dbReference>
<evidence type="ECO:0000313" key="24">
    <source>
        <dbReference type="EMBL" id="URE48074.1"/>
    </source>
</evidence>
<protein>
    <recommendedName>
        <fullName evidence="6">heme oxygenase (biliverdin-producing)</fullName>
        <ecNumber evidence="6">1.14.14.18</ecNumber>
    </recommendedName>
</protein>
<sequence>MASSALPISQSPRSFVSARHRAASRPSLAVVDASSLGGQLHRLRLGPRGSSRIGLPLRRVVVYATTADVHKKRQASGPRDRGFVGEMRALAMSLHTRDQAKEGEREADAPPIAKWEPSVEGYLRFLANSKVVHDALETIVQEAAYPCYAEFRNTGLERSEKLAKDLEWFRDQGHAIPEPSSPGVSYASYLEEISKKDPQAFICHFYNVYFGHTAGARMIGRKVAEKILDNKELEFYKWDGDLSQVLQNVRDKLNRVASNWSREEKDRCLEETRKSFHGVLLGPTLPSLLSRLLSFFHHVFDVEGPPDYSHIKQRYMDAMFRTDNVSLMRSVASYGFMLQLFLISVKTDPSNIWRCGKKAFAIGVSCMVLPFAALNLLSWFFEVQYAPDDGGRTVAAVAGVGDPNALVTIASLVSDTMFPVVAEILAELRLLNTELGRLASSVSMIIDFGWSLTIAIANVVMRTMYDQALPLVHSAMGIVAMIVFLLFVFRPWVRWIVRRTPKDGRIAEGQVLMVLLVVMAMGAVSETFGARVTDGPIIMGLLVPSASPLAVAIAEKVEVIATGLMLPLAFLNAGMLTDFSTIEHPKVFLGLQLFMLTGYVIKFFAAMAPAVYYNMPVRKAALLGLMLNFTGLMQLLIYVDSLYSQWRTERPLRRRSNPLAAPPPCRWAMETKPPPPPLPPPQLQRRGKWVVPLLASFFLSSLFISASIFSSSSSFSAAASLSRQALLLLSFSQIPTPIGDDPLFVESKLRIRPLSAVTPARPVPRLAYLISGSAGDGASLRRTLRALYHPANQYVLHLDLEAPAAERLELTATVGEDPVYTRFRNVRVVSRANLVTYRGPTMVSNTLHAAAILLKEAGDWDWFINLSASDYPLVTQDDLLYTLSSLPRDLNFIEHTSDIGWKEYHRAKPVIIDPGLYSSQKTDVFWVSEKRSVPTAFKLFTGSAWMMLSHQFIEFLLWGWDNLPRTVLMYYANFLSSPEGYFHTVICNAREFRNTTVNHDLHFISWDNPPKQHPHLLTLDDFSRMVSSNAPFARKFGRGDPVLDKIDKELLDRDPDGFVPSAWYDNLKTDTGNNLPFAVRNVTELRPGAGSQRVKALITGTFQQMPHRHLYLRPLLAENTNQP</sequence>
<feature type="region of interest" description="Disordered" evidence="21">
    <location>
        <begin position="1"/>
        <end position="20"/>
    </location>
</feature>
<dbReference type="Pfam" id="PF02485">
    <property type="entry name" value="Branch"/>
    <property type="match status" value="1"/>
</dbReference>
<feature type="transmembrane region" description="Helical" evidence="22">
    <location>
        <begin position="438"/>
        <end position="461"/>
    </location>
</feature>
<dbReference type="InterPro" id="IPR003406">
    <property type="entry name" value="Glyco_trans_14"/>
</dbReference>